<proteinExistence type="inferred from homology"/>
<dbReference type="SUPFAM" id="SSF48592">
    <property type="entry name" value="GroEL equatorial domain-like"/>
    <property type="match status" value="1"/>
</dbReference>
<dbReference type="GO" id="GO:0005832">
    <property type="term" value="C:chaperonin-containing T-complex"/>
    <property type="evidence" value="ECO:0007669"/>
    <property type="project" value="InterPro"/>
</dbReference>
<dbReference type="FunFam" id="3.30.260.10:FF:000025">
    <property type="entry name" value="Chaperonin containing TCP1 subunit 2"/>
    <property type="match status" value="1"/>
</dbReference>
<keyword evidence="5 9" id="KW-0067">ATP-binding</keyword>
<dbReference type="PRINTS" id="PR00304">
    <property type="entry name" value="TCOMPLEXTCP1"/>
</dbReference>
<evidence type="ECO:0000313" key="10">
    <source>
        <dbReference type="EMBL" id="CAE2230486.1"/>
    </source>
</evidence>
<keyword evidence="6 9" id="KW-0143">Chaperone</keyword>
<dbReference type="InterPro" id="IPR027413">
    <property type="entry name" value="GROEL-like_equatorial_sf"/>
</dbReference>
<dbReference type="PROSITE" id="PS00995">
    <property type="entry name" value="TCP1_3"/>
    <property type="match status" value="1"/>
</dbReference>
<dbReference type="InterPro" id="IPR027409">
    <property type="entry name" value="GroEL-like_apical_dom_sf"/>
</dbReference>
<comment type="function">
    <text evidence="7">Molecular chaperone; assists the folding of proteins upon ATP hydrolysis. Known to play a role, in vitro, in the folding of actin and tubulin.</text>
</comment>
<dbReference type="PROSITE" id="PS00750">
    <property type="entry name" value="TCP1_1"/>
    <property type="match status" value="1"/>
</dbReference>
<evidence type="ECO:0000256" key="9">
    <source>
        <dbReference type="RuleBase" id="RU004187"/>
    </source>
</evidence>
<dbReference type="InterPro" id="IPR027410">
    <property type="entry name" value="TCP-1-like_intermed_sf"/>
</dbReference>
<organism evidence="10">
    <name type="scientific">Vannella robusta</name>
    <dbReference type="NCBI Taxonomy" id="1487602"/>
    <lineage>
        <taxon>Eukaryota</taxon>
        <taxon>Amoebozoa</taxon>
        <taxon>Discosea</taxon>
        <taxon>Flabellinia</taxon>
        <taxon>Vannellidae</taxon>
        <taxon>Vannella</taxon>
    </lineage>
</organism>
<accession>A0A7S4III1</accession>
<dbReference type="NCBIfam" id="TIGR02341">
    <property type="entry name" value="chap_CCT_beta"/>
    <property type="match status" value="1"/>
</dbReference>
<dbReference type="NCBIfam" id="NF041082">
    <property type="entry name" value="thermosome_alpha"/>
    <property type="match status" value="1"/>
</dbReference>
<dbReference type="InterPro" id="IPR053374">
    <property type="entry name" value="TCP-1_chaperonin"/>
</dbReference>
<evidence type="ECO:0000256" key="2">
    <source>
        <dbReference type="ARBA" id="ARBA00008020"/>
    </source>
</evidence>
<dbReference type="GO" id="GO:0016887">
    <property type="term" value="F:ATP hydrolysis activity"/>
    <property type="evidence" value="ECO:0007669"/>
    <property type="project" value="InterPro"/>
</dbReference>
<dbReference type="NCBIfam" id="NF041083">
    <property type="entry name" value="thermosome_beta"/>
    <property type="match status" value="1"/>
</dbReference>
<dbReference type="FunFam" id="3.50.7.10:FF:000002">
    <property type="entry name" value="T-complex protein 1 subunit beta"/>
    <property type="match status" value="1"/>
</dbReference>
<comment type="subcellular location">
    <subcellularLocation>
        <location evidence="1">Cytoplasm</location>
    </subcellularLocation>
</comment>
<dbReference type="SUPFAM" id="SSF54849">
    <property type="entry name" value="GroEL-intermediate domain like"/>
    <property type="match status" value="1"/>
</dbReference>
<dbReference type="InterPro" id="IPR054827">
    <property type="entry name" value="thermosome_alpha"/>
</dbReference>
<evidence type="ECO:0000256" key="5">
    <source>
        <dbReference type="ARBA" id="ARBA00022840"/>
    </source>
</evidence>
<keyword evidence="3" id="KW-0963">Cytoplasm</keyword>
<evidence type="ECO:0000256" key="8">
    <source>
        <dbReference type="ARBA" id="ARBA00033237"/>
    </source>
</evidence>
<dbReference type="InterPro" id="IPR017998">
    <property type="entry name" value="Chaperone_TCP-1"/>
</dbReference>
<evidence type="ECO:0000256" key="6">
    <source>
        <dbReference type="ARBA" id="ARBA00023186"/>
    </source>
</evidence>
<dbReference type="EMBL" id="HBKP01018238">
    <property type="protein sequence ID" value="CAE2230486.1"/>
    <property type="molecule type" value="Transcribed_RNA"/>
</dbReference>
<dbReference type="Gene3D" id="3.30.260.10">
    <property type="entry name" value="TCP-1-like chaperonin intermediate domain"/>
    <property type="match status" value="1"/>
</dbReference>
<evidence type="ECO:0000256" key="3">
    <source>
        <dbReference type="ARBA" id="ARBA00022490"/>
    </source>
</evidence>
<dbReference type="InterPro" id="IPR002194">
    <property type="entry name" value="Chaperonin_TCP-1_CS"/>
</dbReference>
<keyword evidence="4 9" id="KW-0547">Nucleotide-binding</keyword>
<dbReference type="Gene3D" id="3.50.7.10">
    <property type="entry name" value="GroEL"/>
    <property type="match status" value="1"/>
</dbReference>
<dbReference type="CDD" id="cd03336">
    <property type="entry name" value="TCP1_beta"/>
    <property type="match status" value="1"/>
</dbReference>
<evidence type="ECO:0000256" key="4">
    <source>
        <dbReference type="ARBA" id="ARBA00022741"/>
    </source>
</evidence>
<dbReference type="InterPro" id="IPR002423">
    <property type="entry name" value="Cpn60/GroEL/TCP-1"/>
</dbReference>
<dbReference type="GO" id="GO:0051082">
    <property type="term" value="F:unfolded protein binding"/>
    <property type="evidence" value="ECO:0007669"/>
    <property type="project" value="InterPro"/>
</dbReference>
<dbReference type="Pfam" id="PF00118">
    <property type="entry name" value="Cpn60_TCP1"/>
    <property type="match status" value="1"/>
</dbReference>
<gene>
    <name evidence="10" type="ORF">VSP0166_LOCUS12938</name>
</gene>
<name>A0A7S4III1_9EUKA</name>
<dbReference type="SUPFAM" id="SSF52029">
    <property type="entry name" value="GroEL apical domain-like"/>
    <property type="match status" value="1"/>
</dbReference>
<dbReference type="AlphaFoldDB" id="A0A7S4III1"/>
<dbReference type="PANTHER" id="PTHR11353">
    <property type="entry name" value="CHAPERONIN"/>
    <property type="match status" value="1"/>
</dbReference>
<reference evidence="10" key="1">
    <citation type="submission" date="2021-01" db="EMBL/GenBank/DDBJ databases">
        <authorList>
            <person name="Corre E."/>
            <person name="Pelletier E."/>
            <person name="Niang G."/>
            <person name="Scheremetjew M."/>
            <person name="Finn R."/>
            <person name="Kale V."/>
            <person name="Holt S."/>
            <person name="Cochrane G."/>
            <person name="Meng A."/>
            <person name="Brown T."/>
            <person name="Cohen L."/>
        </authorList>
    </citation>
    <scope>NUCLEOTIDE SEQUENCE</scope>
    <source>
        <strain evidence="10">DIVA3 518/3/11/1/6</strain>
    </source>
</reference>
<protein>
    <recommendedName>
        <fullName evidence="8">CCT-beta</fullName>
    </recommendedName>
</protein>
<dbReference type="FunFam" id="1.10.560.10:FF:000017">
    <property type="entry name" value="T-complex protein 1 subunit eta"/>
    <property type="match status" value="1"/>
</dbReference>
<dbReference type="Gene3D" id="1.10.560.10">
    <property type="entry name" value="GroEL-like equatorial domain"/>
    <property type="match status" value="1"/>
</dbReference>
<comment type="similarity">
    <text evidence="2 9">Belongs to the TCP-1 chaperonin family.</text>
</comment>
<sequence length="533" mass="58075">MANFQPVELFNRGSVEERGENARMSNFVGAIALTDLMRTTLGPKGMDKILQSMGHNGEITVTNDGATILKAINVDNAAAKVLVDISKTQDEEVGDGTTSVCVLAGELLREAEKLIDINIHPQTIVEGFNLAASIARSRLAEIAECNADNPEKFQQDLTNIARTTLSSKVVRTEKDHFAKLCVDAVLRLKGSKNLDAIHIIKKPGGSLLESKLEEGFILEKRIGVGCPKRIENAKILIANTAMDTDKIKVFGAKVKTDSVDVVAEIEDVEKQRMWTKTQKIADHGINCFINRQLIYNLPEEFFASKGIMSIEHADFDGIERLALVLGGEIVSTFDHPDQVKLGHCDVIEEDMIGEDKVIRFSGVALGEACTIVLRGATEQLLDEVERSIHDALCVVTQTVGEKRIVYGGGCTEVELALAIDQAAQKTSGKKALALEAYARALRQIPSIISDNGGYDSADLVSQLRAAHASGNLTMGLDMNNGKIGCMKELCITESYKVKNQVIISASEAAEMILRVDQIFKSAPRERSHDPRYG</sequence>
<evidence type="ECO:0000256" key="7">
    <source>
        <dbReference type="ARBA" id="ARBA00024677"/>
    </source>
</evidence>
<dbReference type="InterPro" id="IPR012716">
    <property type="entry name" value="Chap_CCT_beta"/>
</dbReference>
<evidence type="ECO:0000256" key="1">
    <source>
        <dbReference type="ARBA" id="ARBA00004496"/>
    </source>
</evidence>
<dbReference type="GO" id="GO:0140662">
    <property type="term" value="F:ATP-dependent protein folding chaperone"/>
    <property type="evidence" value="ECO:0007669"/>
    <property type="project" value="InterPro"/>
</dbReference>
<dbReference type="PROSITE" id="PS00751">
    <property type="entry name" value="TCP1_2"/>
    <property type="match status" value="1"/>
</dbReference>
<dbReference type="GO" id="GO:0005524">
    <property type="term" value="F:ATP binding"/>
    <property type="evidence" value="ECO:0007669"/>
    <property type="project" value="UniProtKB-KW"/>
</dbReference>